<evidence type="ECO:0000313" key="2">
    <source>
        <dbReference type="Proteomes" id="UP000580250"/>
    </source>
</evidence>
<sequence>MPQFLYFCSSEYRNALNKEFAWIVKFFRKVPLIYPTSSIVTKVQAVTTVLPVQNQLKTQIKR</sequence>
<dbReference type="OrthoDB" id="5893419at2759"/>
<reference evidence="1 2" key="1">
    <citation type="submission" date="2020-08" db="EMBL/GenBank/DDBJ databases">
        <authorList>
            <person name="Koutsovoulos G."/>
            <person name="Danchin GJ E."/>
        </authorList>
    </citation>
    <scope>NUCLEOTIDE SEQUENCE [LARGE SCALE GENOMIC DNA]</scope>
</reference>
<dbReference type="EMBL" id="CAJEWN010000165">
    <property type="protein sequence ID" value="CAD2170241.1"/>
    <property type="molecule type" value="Genomic_DNA"/>
</dbReference>
<proteinExistence type="predicted"/>
<protein>
    <submittedName>
        <fullName evidence="1">Uncharacterized protein</fullName>
    </submittedName>
</protein>
<comment type="caution">
    <text evidence="1">The sequence shown here is derived from an EMBL/GenBank/DDBJ whole genome shotgun (WGS) entry which is preliminary data.</text>
</comment>
<organism evidence="1 2">
    <name type="scientific">Meloidogyne enterolobii</name>
    <name type="common">Root-knot nematode worm</name>
    <name type="synonym">Meloidogyne mayaguensis</name>
    <dbReference type="NCBI Taxonomy" id="390850"/>
    <lineage>
        <taxon>Eukaryota</taxon>
        <taxon>Metazoa</taxon>
        <taxon>Ecdysozoa</taxon>
        <taxon>Nematoda</taxon>
        <taxon>Chromadorea</taxon>
        <taxon>Rhabditida</taxon>
        <taxon>Tylenchina</taxon>
        <taxon>Tylenchomorpha</taxon>
        <taxon>Tylenchoidea</taxon>
        <taxon>Meloidogynidae</taxon>
        <taxon>Meloidogyninae</taxon>
        <taxon>Meloidogyne</taxon>
    </lineage>
</organism>
<name>A0A6V7V5P9_MELEN</name>
<dbReference type="AlphaFoldDB" id="A0A6V7V5P9"/>
<accession>A0A6V7V5P9</accession>
<evidence type="ECO:0000313" key="1">
    <source>
        <dbReference type="EMBL" id="CAD2170241.1"/>
    </source>
</evidence>
<dbReference type="Proteomes" id="UP000580250">
    <property type="component" value="Unassembled WGS sequence"/>
</dbReference>
<gene>
    <name evidence="1" type="ORF">MENT_LOCUS21631</name>
</gene>